<name>A0A4Q5N2R3_9MICO</name>
<organism evidence="3 4">
    <name type="scientific">Pengzhenrongella frigida</name>
    <dbReference type="NCBI Taxonomy" id="1259133"/>
    <lineage>
        <taxon>Bacteria</taxon>
        <taxon>Bacillati</taxon>
        <taxon>Actinomycetota</taxon>
        <taxon>Actinomycetes</taxon>
        <taxon>Micrococcales</taxon>
        <taxon>Pengzhenrongella</taxon>
    </lineage>
</organism>
<dbReference type="OrthoDB" id="5148572at2"/>
<keyword evidence="4" id="KW-1185">Reference proteome</keyword>
<gene>
    <name evidence="3" type="ORF">EUA98_03205</name>
</gene>
<feature type="region of interest" description="Disordered" evidence="1">
    <location>
        <begin position="1"/>
        <end position="21"/>
    </location>
</feature>
<dbReference type="RefSeq" id="WP_130101222.1">
    <property type="nucleotide sequence ID" value="NZ_SDWW01000005.1"/>
</dbReference>
<feature type="compositionally biased region" description="Polar residues" evidence="1">
    <location>
        <begin position="1"/>
        <end position="12"/>
    </location>
</feature>
<reference evidence="3 4" key="1">
    <citation type="submission" date="2019-01" db="EMBL/GenBank/DDBJ databases">
        <title>Novel species of Cellulomonas.</title>
        <authorList>
            <person name="Liu Q."/>
            <person name="Xin Y.-H."/>
        </authorList>
    </citation>
    <scope>NUCLEOTIDE SEQUENCE [LARGE SCALE GENOMIC DNA]</scope>
    <source>
        <strain evidence="3 4">HLT2-17</strain>
    </source>
</reference>
<sequence length="141" mass="14748">MSALPQSYTPGQQAFEPASVPDRARTEVPRLRLVRAPQHARTRVPFVLFCIAILLAALLGALVLNTSMARGAYVAHDLQISLAQEARTEQELSSQLLAHMAPGALAASARELGMVPAPELAFLRLSDGAVLGSPTPAGAGG</sequence>
<proteinExistence type="predicted"/>
<evidence type="ECO:0000313" key="4">
    <source>
        <dbReference type="Proteomes" id="UP000293764"/>
    </source>
</evidence>
<comment type="caution">
    <text evidence="3">The sequence shown here is derived from an EMBL/GenBank/DDBJ whole genome shotgun (WGS) entry which is preliminary data.</text>
</comment>
<keyword evidence="2" id="KW-1133">Transmembrane helix</keyword>
<dbReference type="Proteomes" id="UP000293764">
    <property type="component" value="Unassembled WGS sequence"/>
</dbReference>
<accession>A0A4Q5N2R3</accession>
<evidence type="ECO:0000313" key="3">
    <source>
        <dbReference type="EMBL" id="RYV52482.1"/>
    </source>
</evidence>
<evidence type="ECO:0000256" key="1">
    <source>
        <dbReference type="SAM" id="MobiDB-lite"/>
    </source>
</evidence>
<feature type="transmembrane region" description="Helical" evidence="2">
    <location>
        <begin position="44"/>
        <end position="64"/>
    </location>
</feature>
<evidence type="ECO:0008006" key="5">
    <source>
        <dbReference type="Google" id="ProtNLM"/>
    </source>
</evidence>
<evidence type="ECO:0000256" key="2">
    <source>
        <dbReference type="SAM" id="Phobius"/>
    </source>
</evidence>
<keyword evidence="2" id="KW-0812">Transmembrane</keyword>
<dbReference type="AlphaFoldDB" id="A0A4Q5N2R3"/>
<keyword evidence="2" id="KW-0472">Membrane</keyword>
<protein>
    <recommendedName>
        <fullName evidence="5">Cell division protein FtsL</fullName>
    </recommendedName>
</protein>
<dbReference type="EMBL" id="SDWW01000005">
    <property type="protein sequence ID" value="RYV52482.1"/>
    <property type="molecule type" value="Genomic_DNA"/>
</dbReference>